<reference evidence="2" key="2">
    <citation type="journal article" date="2024" name="Plant">
        <title>Genomic evolution and insights into agronomic trait innovations of Sesamum species.</title>
        <authorList>
            <person name="Miao H."/>
            <person name="Wang L."/>
            <person name="Qu L."/>
            <person name="Liu H."/>
            <person name="Sun Y."/>
            <person name="Le M."/>
            <person name="Wang Q."/>
            <person name="Wei S."/>
            <person name="Zheng Y."/>
            <person name="Lin W."/>
            <person name="Duan Y."/>
            <person name="Cao H."/>
            <person name="Xiong S."/>
            <person name="Wang X."/>
            <person name="Wei L."/>
            <person name="Li C."/>
            <person name="Ma Q."/>
            <person name="Ju M."/>
            <person name="Zhao R."/>
            <person name="Li G."/>
            <person name="Mu C."/>
            <person name="Tian Q."/>
            <person name="Mei H."/>
            <person name="Zhang T."/>
            <person name="Gao T."/>
            <person name="Zhang H."/>
        </authorList>
    </citation>
    <scope>NUCLEOTIDE SEQUENCE</scope>
    <source>
        <strain evidence="2">KEN1</strain>
    </source>
</reference>
<dbReference type="EMBL" id="JACGWN010000002">
    <property type="protein sequence ID" value="KAL0457681.1"/>
    <property type="molecule type" value="Genomic_DNA"/>
</dbReference>
<evidence type="ECO:0000256" key="1">
    <source>
        <dbReference type="SAM" id="MobiDB-lite"/>
    </source>
</evidence>
<proteinExistence type="predicted"/>
<sequence length="61" mass="6996">MRIWGQGRMFPRIHGDPPRYRGQPSQDQGHPGHETPTNINEVQWLTGRIAALSRFISKSVE</sequence>
<reference evidence="2" key="1">
    <citation type="submission" date="2020-06" db="EMBL/GenBank/DDBJ databases">
        <authorList>
            <person name="Li T."/>
            <person name="Hu X."/>
            <person name="Zhang T."/>
            <person name="Song X."/>
            <person name="Zhang H."/>
            <person name="Dai N."/>
            <person name="Sheng W."/>
            <person name="Hou X."/>
            <person name="Wei L."/>
        </authorList>
    </citation>
    <scope>NUCLEOTIDE SEQUENCE</scope>
    <source>
        <strain evidence="2">KEN1</strain>
        <tissue evidence="2">Leaf</tissue>
    </source>
</reference>
<dbReference type="AlphaFoldDB" id="A0AAW2XY49"/>
<evidence type="ECO:0000313" key="2">
    <source>
        <dbReference type="EMBL" id="KAL0457681.1"/>
    </source>
</evidence>
<organism evidence="2">
    <name type="scientific">Sesamum latifolium</name>
    <dbReference type="NCBI Taxonomy" id="2727402"/>
    <lineage>
        <taxon>Eukaryota</taxon>
        <taxon>Viridiplantae</taxon>
        <taxon>Streptophyta</taxon>
        <taxon>Embryophyta</taxon>
        <taxon>Tracheophyta</taxon>
        <taxon>Spermatophyta</taxon>
        <taxon>Magnoliopsida</taxon>
        <taxon>eudicotyledons</taxon>
        <taxon>Gunneridae</taxon>
        <taxon>Pentapetalae</taxon>
        <taxon>asterids</taxon>
        <taxon>lamiids</taxon>
        <taxon>Lamiales</taxon>
        <taxon>Pedaliaceae</taxon>
        <taxon>Sesamum</taxon>
    </lineage>
</organism>
<name>A0AAW2XY49_9LAMI</name>
<comment type="caution">
    <text evidence="2">The sequence shown here is derived from an EMBL/GenBank/DDBJ whole genome shotgun (WGS) entry which is preliminary data.</text>
</comment>
<accession>A0AAW2XY49</accession>
<feature type="region of interest" description="Disordered" evidence="1">
    <location>
        <begin position="1"/>
        <end position="37"/>
    </location>
</feature>
<gene>
    <name evidence="2" type="ORF">Slati_0395300</name>
</gene>
<protein>
    <submittedName>
        <fullName evidence="2">Uncharacterized protein</fullName>
    </submittedName>
</protein>